<evidence type="ECO:0000256" key="1">
    <source>
        <dbReference type="ARBA" id="ARBA00022630"/>
    </source>
</evidence>
<reference evidence="8 9" key="1">
    <citation type="submission" date="2020-08" db="EMBL/GenBank/DDBJ databases">
        <title>Genome sequencing of Purple Non-Sulfur Bacteria from various extreme environments.</title>
        <authorList>
            <person name="Mayer M."/>
        </authorList>
    </citation>
    <scope>NUCLEOTIDE SEQUENCE [LARGE SCALE GENOMIC DNA]</scope>
    <source>
        <strain evidence="8 9">JA135</strain>
    </source>
</reference>
<feature type="domain" description="Flavodoxin-like fold" evidence="7">
    <location>
        <begin position="10"/>
        <end position="199"/>
    </location>
</feature>
<evidence type="ECO:0000256" key="6">
    <source>
        <dbReference type="HAMAP-Rule" id="MF_01216"/>
    </source>
</evidence>
<dbReference type="Pfam" id="PF02525">
    <property type="entry name" value="Flavodoxin_2"/>
    <property type="match status" value="1"/>
</dbReference>
<evidence type="ECO:0000259" key="7">
    <source>
        <dbReference type="Pfam" id="PF02525"/>
    </source>
</evidence>
<protein>
    <recommendedName>
        <fullName evidence="6">FMN dependent NADH:quinone oxidoreductase</fullName>
        <ecNumber evidence="6">1.6.5.-</ecNumber>
    </recommendedName>
    <alternativeName>
        <fullName evidence="6">Azo-dye reductase</fullName>
    </alternativeName>
    <alternativeName>
        <fullName evidence="6">FMN-dependent NADH-azo compound oxidoreductase</fullName>
    </alternativeName>
    <alternativeName>
        <fullName evidence="6">FMN-dependent NADH-azoreductase</fullName>
        <ecNumber evidence="6">1.7.1.17</ecNumber>
    </alternativeName>
</protein>
<dbReference type="GO" id="GO:0016652">
    <property type="term" value="F:oxidoreductase activity, acting on NAD(P)H as acceptor"/>
    <property type="evidence" value="ECO:0007669"/>
    <property type="project" value="UniProtKB-UniRule"/>
</dbReference>
<dbReference type="InterPro" id="IPR029039">
    <property type="entry name" value="Flavoprotein-like_sf"/>
</dbReference>
<dbReference type="InterPro" id="IPR003680">
    <property type="entry name" value="Flavodoxin_fold"/>
</dbReference>
<evidence type="ECO:0000256" key="3">
    <source>
        <dbReference type="ARBA" id="ARBA00023002"/>
    </source>
</evidence>
<comment type="cofactor">
    <cofactor evidence="6">
        <name>FMN</name>
        <dbReference type="ChEBI" id="CHEBI:58210"/>
    </cofactor>
    <text evidence="6">Binds 1 FMN per subunit.</text>
</comment>
<feature type="binding site" evidence="6">
    <location>
        <position position="16"/>
    </location>
    <ligand>
        <name>FMN</name>
        <dbReference type="ChEBI" id="CHEBI:58210"/>
    </ligand>
</feature>
<proteinExistence type="inferred from homology"/>
<comment type="function">
    <text evidence="6">Also exhibits azoreductase activity. Catalyzes the reductive cleavage of the azo bond in aromatic azo compounds to the corresponding amines.</text>
</comment>
<evidence type="ECO:0000256" key="5">
    <source>
        <dbReference type="ARBA" id="ARBA00048542"/>
    </source>
</evidence>
<dbReference type="InterPro" id="IPR023048">
    <property type="entry name" value="NADH:quinone_OxRdtase_FMN_depd"/>
</dbReference>
<comment type="similarity">
    <text evidence="6">Belongs to the azoreductase type 1 family.</text>
</comment>
<dbReference type="PANTHER" id="PTHR43741">
    <property type="entry name" value="FMN-DEPENDENT NADH-AZOREDUCTASE 1"/>
    <property type="match status" value="1"/>
</dbReference>
<comment type="caution">
    <text evidence="8">The sequence shown here is derived from an EMBL/GenBank/DDBJ whole genome shotgun (WGS) entry which is preliminary data.</text>
</comment>
<evidence type="ECO:0000313" key="8">
    <source>
        <dbReference type="EMBL" id="MBB4286107.1"/>
    </source>
</evidence>
<dbReference type="GO" id="GO:0010181">
    <property type="term" value="F:FMN binding"/>
    <property type="evidence" value="ECO:0007669"/>
    <property type="project" value="UniProtKB-UniRule"/>
</dbReference>
<dbReference type="EC" id="1.6.5.-" evidence="6"/>
<dbReference type="Proteomes" id="UP000555728">
    <property type="component" value="Unassembled WGS sequence"/>
</dbReference>
<dbReference type="InterPro" id="IPR050104">
    <property type="entry name" value="FMN-dep_NADH:Q_OxRdtase_AzoR1"/>
</dbReference>
<evidence type="ECO:0000313" key="9">
    <source>
        <dbReference type="Proteomes" id="UP000555728"/>
    </source>
</evidence>
<dbReference type="AlphaFoldDB" id="A0A7W6S0S7"/>
<evidence type="ECO:0000256" key="2">
    <source>
        <dbReference type="ARBA" id="ARBA00022643"/>
    </source>
</evidence>
<keyword evidence="2 6" id="KW-0288">FMN</keyword>
<dbReference type="HAMAP" id="MF_01216">
    <property type="entry name" value="Azoreductase_type1"/>
    <property type="match status" value="1"/>
</dbReference>
<keyword evidence="4 6" id="KW-0520">NAD</keyword>
<dbReference type="PANTHER" id="PTHR43741:SF4">
    <property type="entry name" value="FMN-DEPENDENT NADH:QUINONE OXIDOREDUCTASE"/>
    <property type="match status" value="1"/>
</dbReference>
<comment type="subunit">
    <text evidence="6">Homodimer.</text>
</comment>
<name>A0A7W6S0S7_9PROT</name>
<keyword evidence="9" id="KW-1185">Reference proteome</keyword>
<dbReference type="Gene3D" id="3.40.50.360">
    <property type="match status" value="1"/>
</dbReference>
<organism evidence="8 9">
    <name type="scientific">Roseospira goensis</name>
    <dbReference type="NCBI Taxonomy" id="391922"/>
    <lineage>
        <taxon>Bacteria</taxon>
        <taxon>Pseudomonadati</taxon>
        <taxon>Pseudomonadota</taxon>
        <taxon>Alphaproteobacteria</taxon>
        <taxon>Rhodospirillales</taxon>
        <taxon>Rhodospirillaceae</taxon>
        <taxon>Roseospira</taxon>
    </lineage>
</organism>
<dbReference type="GO" id="GO:0009055">
    <property type="term" value="F:electron transfer activity"/>
    <property type="evidence" value="ECO:0007669"/>
    <property type="project" value="UniProtKB-UniRule"/>
</dbReference>
<dbReference type="RefSeq" id="WP_184434448.1">
    <property type="nucleotide sequence ID" value="NZ_JACIGI010000012.1"/>
</dbReference>
<feature type="binding site" evidence="6">
    <location>
        <begin position="22"/>
        <end position="24"/>
    </location>
    <ligand>
        <name>FMN</name>
        <dbReference type="ChEBI" id="CHEBI:58210"/>
    </ligand>
</feature>
<dbReference type="EMBL" id="JACIGI010000012">
    <property type="protein sequence ID" value="MBB4286107.1"/>
    <property type="molecule type" value="Genomic_DNA"/>
</dbReference>
<comment type="caution">
    <text evidence="6">Lacks conserved residue(s) required for the propagation of feature annotation.</text>
</comment>
<gene>
    <name evidence="6" type="primary">azoR</name>
    <name evidence="8" type="ORF">GGD88_001832</name>
</gene>
<keyword evidence="3 6" id="KW-0560">Oxidoreductase</keyword>
<comment type="catalytic activity">
    <reaction evidence="5">
        <text>N,N-dimethyl-1,4-phenylenediamine + anthranilate + 2 NAD(+) = 2-(4-dimethylaminophenyl)diazenylbenzoate + 2 NADH + 2 H(+)</text>
        <dbReference type="Rhea" id="RHEA:55872"/>
        <dbReference type="ChEBI" id="CHEBI:15378"/>
        <dbReference type="ChEBI" id="CHEBI:15783"/>
        <dbReference type="ChEBI" id="CHEBI:16567"/>
        <dbReference type="ChEBI" id="CHEBI:57540"/>
        <dbReference type="ChEBI" id="CHEBI:57945"/>
        <dbReference type="ChEBI" id="CHEBI:71579"/>
        <dbReference type="EC" id="1.7.1.17"/>
    </reaction>
    <physiologicalReaction direction="right-to-left" evidence="5">
        <dbReference type="Rhea" id="RHEA:55874"/>
    </physiologicalReaction>
</comment>
<dbReference type="GO" id="GO:0016655">
    <property type="term" value="F:oxidoreductase activity, acting on NAD(P)H, quinone or similar compound as acceptor"/>
    <property type="evidence" value="ECO:0007669"/>
    <property type="project" value="InterPro"/>
</dbReference>
<comment type="function">
    <text evidence="6">Quinone reductase that provides resistance to thiol-specific stress caused by electrophilic quinones.</text>
</comment>
<sequence length="211" mass="21962">MTLPTAPLSVLRIDASARRDGSVSRDLTDRVIAALAETGPVSVTVRDLAETPAPFVDDAWIAANFTDPSARTAEARAVLALSDALVAELRAADVIVIGLPVYNFGPPAALKAWIDMVARARETFRYTADGPEGLLTGTRAILAMASGGTAAGSAIDFATPYLRHILGFLGITDVTVVAADRHLTAEDDRIAAARAAVSETVAPIRDAARAA</sequence>
<keyword evidence="1 6" id="KW-0285">Flavoprotein</keyword>
<accession>A0A7W6S0S7</accession>
<dbReference type="SUPFAM" id="SSF52218">
    <property type="entry name" value="Flavoproteins"/>
    <property type="match status" value="1"/>
</dbReference>
<dbReference type="EC" id="1.7.1.17" evidence="6"/>
<evidence type="ECO:0000256" key="4">
    <source>
        <dbReference type="ARBA" id="ARBA00023027"/>
    </source>
</evidence>
<comment type="catalytic activity">
    <reaction evidence="6">
        <text>2 a quinone + NADH + H(+) = 2 a 1,4-benzosemiquinone + NAD(+)</text>
        <dbReference type="Rhea" id="RHEA:65952"/>
        <dbReference type="ChEBI" id="CHEBI:15378"/>
        <dbReference type="ChEBI" id="CHEBI:57540"/>
        <dbReference type="ChEBI" id="CHEBI:57945"/>
        <dbReference type="ChEBI" id="CHEBI:132124"/>
        <dbReference type="ChEBI" id="CHEBI:134225"/>
    </reaction>
</comment>